<accession>A0ABP8E3W3</accession>
<dbReference type="PANTHER" id="PTHR46066">
    <property type="entry name" value="CHITINASE DOMAIN-CONTAINING PROTEIN 1 FAMILY MEMBER"/>
    <property type="match status" value="1"/>
</dbReference>
<dbReference type="PANTHER" id="PTHR46066:SF2">
    <property type="entry name" value="CHITINASE DOMAIN-CONTAINING PROTEIN 1"/>
    <property type="match status" value="1"/>
</dbReference>
<feature type="signal peptide" evidence="1">
    <location>
        <begin position="1"/>
        <end position="28"/>
    </location>
</feature>
<dbReference type="Proteomes" id="UP001501594">
    <property type="component" value="Unassembled WGS sequence"/>
</dbReference>
<evidence type="ECO:0000313" key="4">
    <source>
        <dbReference type="Proteomes" id="UP001501594"/>
    </source>
</evidence>
<protein>
    <recommendedName>
        <fullName evidence="2">GH18 domain-containing protein</fullName>
    </recommendedName>
</protein>
<dbReference type="InterPro" id="IPR017853">
    <property type="entry name" value="GH"/>
</dbReference>
<evidence type="ECO:0000259" key="2">
    <source>
        <dbReference type="PROSITE" id="PS51910"/>
    </source>
</evidence>
<evidence type="ECO:0000256" key="1">
    <source>
        <dbReference type="SAM" id="SignalP"/>
    </source>
</evidence>
<proteinExistence type="predicted"/>
<dbReference type="InterPro" id="IPR029070">
    <property type="entry name" value="Chitinase_insertion_sf"/>
</dbReference>
<dbReference type="Pfam" id="PF00704">
    <property type="entry name" value="Glyco_hydro_18"/>
    <property type="match status" value="1"/>
</dbReference>
<feature type="domain" description="GH18" evidence="2">
    <location>
        <begin position="39"/>
        <end position="338"/>
    </location>
</feature>
<dbReference type="SUPFAM" id="SSF51445">
    <property type="entry name" value="(Trans)glycosidases"/>
    <property type="match status" value="1"/>
</dbReference>
<comment type="caution">
    <text evidence="3">The sequence shown here is derived from an EMBL/GenBank/DDBJ whole genome shotgun (WGS) entry which is preliminary data.</text>
</comment>
<name>A0ABP8E3W3_9MICO</name>
<dbReference type="InterPro" id="IPR011583">
    <property type="entry name" value="Chitinase_II/V-like_cat"/>
</dbReference>
<organism evidence="3 4">
    <name type="scientific">Frondihabitans peucedani</name>
    <dbReference type="NCBI Taxonomy" id="598626"/>
    <lineage>
        <taxon>Bacteria</taxon>
        <taxon>Bacillati</taxon>
        <taxon>Actinomycetota</taxon>
        <taxon>Actinomycetes</taxon>
        <taxon>Micrococcales</taxon>
        <taxon>Microbacteriaceae</taxon>
        <taxon>Frondihabitans</taxon>
    </lineage>
</organism>
<reference evidence="4" key="1">
    <citation type="journal article" date="2019" name="Int. J. Syst. Evol. Microbiol.">
        <title>The Global Catalogue of Microorganisms (GCM) 10K type strain sequencing project: providing services to taxonomists for standard genome sequencing and annotation.</title>
        <authorList>
            <consortium name="The Broad Institute Genomics Platform"/>
            <consortium name="The Broad Institute Genome Sequencing Center for Infectious Disease"/>
            <person name="Wu L."/>
            <person name="Ma J."/>
        </authorList>
    </citation>
    <scope>NUCLEOTIDE SEQUENCE [LARGE SCALE GENOMIC DNA]</scope>
    <source>
        <strain evidence="4">JCM 17442</strain>
    </source>
</reference>
<dbReference type="EMBL" id="BAABAU010000003">
    <property type="protein sequence ID" value="GAA4266947.1"/>
    <property type="molecule type" value="Genomic_DNA"/>
</dbReference>
<evidence type="ECO:0000313" key="3">
    <source>
        <dbReference type="EMBL" id="GAA4266947.1"/>
    </source>
</evidence>
<dbReference type="PROSITE" id="PS51910">
    <property type="entry name" value="GH18_2"/>
    <property type="match status" value="1"/>
</dbReference>
<dbReference type="Gene3D" id="3.10.50.10">
    <property type="match status" value="1"/>
</dbReference>
<sequence>MRTRLAVTAAITAAALLGGGLVASQALAATPSTPAKARLQVVGYAEAGSTTAKQLQASSRAVTTVGVDGINVTSNGSGLTPVAPEALSLLESAHAQKKKAELLVGNFDGALGDFSPAIGDRLLGSPANITTVVNRLASEVKAHGWDGVTVDLESLTPRHPAQLTDLVAKLKWRLGASKSVSICLMATPDDYAAEGYDLEGLANAADHVVLMAYDQHGPTWTTAGPVGGQPWVASSLAPVLKAVPAGRIQLGVAGYGYTWPKHGDGVQVSDSGARALAARDHVSPVWDARQLEWHATLKNGTVLWWSDAKTYAARTAYAKKLHLGGVAVWSLGLSDPLR</sequence>
<dbReference type="SMART" id="SM00636">
    <property type="entry name" value="Glyco_18"/>
    <property type="match status" value="1"/>
</dbReference>
<feature type="chain" id="PRO_5046337072" description="GH18 domain-containing protein" evidence="1">
    <location>
        <begin position="29"/>
        <end position="338"/>
    </location>
</feature>
<dbReference type="InterPro" id="IPR001223">
    <property type="entry name" value="Glyco_hydro18_cat"/>
</dbReference>
<dbReference type="RefSeq" id="WP_344796777.1">
    <property type="nucleotide sequence ID" value="NZ_BAABAU010000003.1"/>
</dbReference>
<gene>
    <name evidence="3" type="ORF">GCM10022256_25590</name>
</gene>
<dbReference type="Gene3D" id="3.20.20.80">
    <property type="entry name" value="Glycosidases"/>
    <property type="match status" value="1"/>
</dbReference>
<keyword evidence="1" id="KW-0732">Signal</keyword>
<keyword evidence="4" id="KW-1185">Reference proteome</keyword>